<name>A0AAW9RYS8_9BACT</name>
<gene>
    <name evidence="2" type="ORF">AAG747_01495</name>
</gene>
<keyword evidence="1" id="KW-0812">Transmembrane</keyword>
<keyword evidence="3" id="KW-1185">Reference proteome</keyword>
<evidence type="ECO:0000313" key="3">
    <source>
        <dbReference type="Proteomes" id="UP001403385"/>
    </source>
</evidence>
<dbReference type="AlphaFoldDB" id="A0AAW9RYS8"/>
<feature type="transmembrane region" description="Helical" evidence="1">
    <location>
        <begin position="127"/>
        <end position="153"/>
    </location>
</feature>
<evidence type="ECO:0008006" key="4">
    <source>
        <dbReference type="Google" id="ProtNLM"/>
    </source>
</evidence>
<dbReference type="EMBL" id="JBDKWZ010000001">
    <property type="protein sequence ID" value="MEN7546562.1"/>
    <property type="molecule type" value="Genomic_DNA"/>
</dbReference>
<evidence type="ECO:0000256" key="1">
    <source>
        <dbReference type="SAM" id="Phobius"/>
    </source>
</evidence>
<feature type="transmembrane region" description="Helical" evidence="1">
    <location>
        <begin position="159"/>
        <end position="183"/>
    </location>
</feature>
<dbReference type="RefSeq" id="WP_346819347.1">
    <property type="nucleotide sequence ID" value="NZ_JBDKWZ010000001.1"/>
</dbReference>
<feature type="transmembrane region" description="Helical" evidence="1">
    <location>
        <begin position="239"/>
        <end position="258"/>
    </location>
</feature>
<keyword evidence="1" id="KW-1133">Transmembrane helix</keyword>
<proteinExistence type="predicted"/>
<feature type="transmembrane region" description="Helical" evidence="1">
    <location>
        <begin position="12"/>
        <end position="32"/>
    </location>
</feature>
<dbReference type="Proteomes" id="UP001403385">
    <property type="component" value="Unassembled WGS sequence"/>
</dbReference>
<feature type="transmembrane region" description="Helical" evidence="1">
    <location>
        <begin position="214"/>
        <end position="233"/>
    </location>
</feature>
<evidence type="ECO:0000313" key="2">
    <source>
        <dbReference type="EMBL" id="MEN7546562.1"/>
    </source>
</evidence>
<sequence>MEHTKRKYSESLFTGFKILVLGGALYYIYFILQGNENLNEQFIRLFTGSLSVYSLPLFALLMVLMLCNWGIEAFRWRFLVSRVQYITFPKAFKSVLTGLAFSFFSEQNLGTFFGRVWQLPTEDRYKALGLTIAGGICQNYITYVAGGLGLVSFLYKKAIISSSLGLGLLSFTILIAIGGLLLLAQMNKLKTLIERLPRFKDYLLPMTEFSPKEILYLIGMSLLRYGIFFFQFYSVFLLLQVLIPVSDFLCGISLVYLSKSLVPKFSFLSDLGIREFSALFFLGQLGLEDPVILTATLSLWLINILLPTFWGLYYSWHLPVKPSVFKIRTPWK</sequence>
<comment type="caution">
    <text evidence="2">The sequence shown here is derived from an EMBL/GenBank/DDBJ whole genome shotgun (WGS) entry which is preliminary data.</text>
</comment>
<accession>A0AAW9RYS8</accession>
<feature type="transmembrane region" description="Helical" evidence="1">
    <location>
        <begin position="291"/>
        <end position="316"/>
    </location>
</feature>
<protein>
    <recommendedName>
        <fullName evidence="4">Flippase-like domain-containing protein</fullName>
    </recommendedName>
</protein>
<reference evidence="2 3" key="1">
    <citation type="submission" date="2024-04" db="EMBL/GenBank/DDBJ databases">
        <title>Novel genus in family Flammeovirgaceae.</title>
        <authorList>
            <person name="Nguyen T.H."/>
            <person name="Vuong T.Q."/>
            <person name="Le H."/>
            <person name="Kim S.-G."/>
        </authorList>
    </citation>
    <scope>NUCLEOTIDE SEQUENCE [LARGE SCALE GENOMIC DNA]</scope>
    <source>
        <strain evidence="2 3">JCM 23209</strain>
    </source>
</reference>
<organism evidence="2 3">
    <name type="scientific">Rapidithrix thailandica</name>
    <dbReference type="NCBI Taxonomy" id="413964"/>
    <lineage>
        <taxon>Bacteria</taxon>
        <taxon>Pseudomonadati</taxon>
        <taxon>Bacteroidota</taxon>
        <taxon>Cytophagia</taxon>
        <taxon>Cytophagales</taxon>
        <taxon>Flammeovirgaceae</taxon>
        <taxon>Rapidithrix</taxon>
    </lineage>
</organism>
<feature type="transmembrane region" description="Helical" evidence="1">
    <location>
        <begin position="52"/>
        <end position="71"/>
    </location>
</feature>
<keyword evidence="1" id="KW-0472">Membrane</keyword>